<sequence length="69" mass="7945">KTEFKNFESVLENAQKKIRQADSDLDQLVGTRTKQMQRKLREVEELPSGESPLLFGSQTLNHSQPTEKE</sequence>
<evidence type="ECO:0000313" key="3">
    <source>
        <dbReference type="EMBL" id="PIV70604.1"/>
    </source>
</evidence>
<dbReference type="AlphaFoldDB" id="A0A2M7EJ78"/>
<feature type="non-terminal residue" evidence="3">
    <location>
        <position position="1"/>
    </location>
</feature>
<evidence type="ECO:0000256" key="1">
    <source>
        <dbReference type="SAM" id="Coils"/>
    </source>
</evidence>
<reference evidence="4" key="1">
    <citation type="submission" date="2017-09" db="EMBL/GenBank/DDBJ databases">
        <title>Depth-based differentiation of microbial function through sediment-hosted aquifers and enrichment of novel symbionts in the deep terrestrial subsurface.</title>
        <authorList>
            <person name="Probst A.J."/>
            <person name="Ladd B."/>
            <person name="Jarett J.K."/>
            <person name="Geller-Mcgrath D.E."/>
            <person name="Sieber C.M.K."/>
            <person name="Emerson J.B."/>
            <person name="Anantharaman K."/>
            <person name="Thomas B.C."/>
            <person name="Malmstrom R."/>
            <person name="Stieglmeier M."/>
            <person name="Klingl A."/>
            <person name="Woyke T."/>
            <person name="Ryan C.M."/>
            <person name="Banfield J.F."/>
        </authorList>
    </citation>
    <scope>NUCLEOTIDE SEQUENCE [LARGE SCALE GENOMIC DNA]</scope>
</reference>
<evidence type="ECO:0000256" key="2">
    <source>
        <dbReference type="SAM" id="MobiDB-lite"/>
    </source>
</evidence>
<keyword evidence="1" id="KW-0175">Coiled coil</keyword>
<dbReference type="Proteomes" id="UP000228762">
    <property type="component" value="Unassembled WGS sequence"/>
</dbReference>
<proteinExistence type="predicted"/>
<protein>
    <recommendedName>
        <fullName evidence="5">DNA recombination protein RmuC</fullName>
    </recommendedName>
</protein>
<feature type="coiled-coil region" evidence="1">
    <location>
        <begin position="4"/>
        <end position="31"/>
    </location>
</feature>
<name>A0A2M7EJ78_9BACT</name>
<evidence type="ECO:0000313" key="4">
    <source>
        <dbReference type="Proteomes" id="UP000228762"/>
    </source>
</evidence>
<accession>A0A2M7EJ78</accession>
<feature type="compositionally biased region" description="Polar residues" evidence="2">
    <location>
        <begin position="56"/>
        <end position="69"/>
    </location>
</feature>
<dbReference type="EMBL" id="PFEV01000206">
    <property type="protein sequence ID" value="PIV70604.1"/>
    <property type="molecule type" value="Genomic_DNA"/>
</dbReference>
<feature type="region of interest" description="Disordered" evidence="2">
    <location>
        <begin position="36"/>
        <end position="69"/>
    </location>
</feature>
<comment type="caution">
    <text evidence="3">The sequence shown here is derived from an EMBL/GenBank/DDBJ whole genome shotgun (WGS) entry which is preliminary data.</text>
</comment>
<gene>
    <name evidence="3" type="ORF">COW57_04400</name>
</gene>
<organism evidence="3 4">
    <name type="scientific">Candidatus Roizmanbacteria bacterium CG17_big_fil_post_rev_8_21_14_2_50_39_7</name>
    <dbReference type="NCBI Taxonomy" id="1974858"/>
    <lineage>
        <taxon>Bacteria</taxon>
        <taxon>Candidatus Roizmaniibacteriota</taxon>
    </lineage>
</organism>
<evidence type="ECO:0008006" key="5">
    <source>
        <dbReference type="Google" id="ProtNLM"/>
    </source>
</evidence>